<evidence type="ECO:0000313" key="2">
    <source>
        <dbReference type="EMBL" id="PRN01376.1"/>
    </source>
</evidence>
<accession>A0A2S9TRB1</accession>
<reference evidence="2 3" key="1">
    <citation type="submission" date="2017-09" db="EMBL/GenBank/DDBJ databases">
        <title>Reassesment of A. cryaerophilus.</title>
        <authorList>
            <person name="Perez-Cataluna A."/>
            <person name="Collado L."/>
            <person name="Salgado O."/>
            <person name="Lefinanco V."/>
            <person name="Figueras M.J."/>
        </authorList>
    </citation>
    <scope>NUCLEOTIDE SEQUENCE [LARGE SCALE GENOMIC DNA]</scope>
    <source>
        <strain evidence="2 3">LMG 10229</strain>
    </source>
</reference>
<gene>
    <name evidence="2" type="ORF">CJ668_02605</name>
</gene>
<name>A0A2S9TRB1_9BACT</name>
<protein>
    <recommendedName>
        <fullName evidence="1">Schlafen AlbA-2 domain-containing protein</fullName>
    </recommendedName>
</protein>
<dbReference type="AlphaFoldDB" id="A0A2S9TRB1"/>
<dbReference type="InterPro" id="IPR038461">
    <property type="entry name" value="Schlafen_AlbA_2_dom_sf"/>
</dbReference>
<dbReference type="Pfam" id="PF04326">
    <property type="entry name" value="SLFN_AlbA_2"/>
    <property type="match status" value="1"/>
</dbReference>
<comment type="caution">
    <text evidence="2">The sequence shown here is derived from an EMBL/GenBank/DDBJ whole genome shotgun (WGS) entry which is preliminary data.</text>
</comment>
<evidence type="ECO:0000313" key="3">
    <source>
        <dbReference type="Proteomes" id="UP000238811"/>
    </source>
</evidence>
<proteinExistence type="predicted"/>
<dbReference type="InterPro" id="IPR007421">
    <property type="entry name" value="Schlafen_AlbA_2_dom"/>
</dbReference>
<evidence type="ECO:0000259" key="1">
    <source>
        <dbReference type="Pfam" id="PF04326"/>
    </source>
</evidence>
<dbReference type="EMBL" id="NXGD01000002">
    <property type="protein sequence ID" value="PRN01376.1"/>
    <property type="molecule type" value="Genomic_DNA"/>
</dbReference>
<dbReference type="Gene3D" id="3.30.950.30">
    <property type="entry name" value="Schlafen, AAA domain"/>
    <property type="match status" value="1"/>
</dbReference>
<sequence length="132" mass="15078">MTKQELQNKLQDMEWEDFEVKLAIGGVPKSVWESVSAFSNTAGGWLIFGIEEKNGIFNIFGVSNPSKIEHEFLNSLNGEKFNIKIRVNSYKYNFDDKIVLAFYIPISKQKPVYFNSLSNSFIRSGSADRRAL</sequence>
<organism evidence="2 3">
    <name type="scientific">Aliarcobacter cryaerophilus</name>
    <dbReference type="NCBI Taxonomy" id="28198"/>
    <lineage>
        <taxon>Bacteria</taxon>
        <taxon>Pseudomonadati</taxon>
        <taxon>Campylobacterota</taxon>
        <taxon>Epsilonproteobacteria</taxon>
        <taxon>Campylobacterales</taxon>
        <taxon>Arcobacteraceae</taxon>
        <taxon>Aliarcobacter</taxon>
    </lineage>
</organism>
<dbReference type="PANTHER" id="PTHR30595">
    <property type="entry name" value="GLPR-RELATED TRANSCRIPTIONAL REPRESSOR"/>
    <property type="match status" value="1"/>
</dbReference>
<dbReference type="PANTHER" id="PTHR30595:SF6">
    <property type="entry name" value="SCHLAFEN ALBA-2 DOMAIN-CONTAINING PROTEIN"/>
    <property type="match status" value="1"/>
</dbReference>
<dbReference type="Proteomes" id="UP000238811">
    <property type="component" value="Unassembled WGS sequence"/>
</dbReference>
<feature type="domain" description="Schlafen AlbA-2" evidence="1">
    <location>
        <begin position="14"/>
        <end position="130"/>
    </location>
</feature>